<evidence type="ECO:0000256" key="5">
    <source>
        <dbReference type="ARBA" id="ARBA00022989"/>
    </source>
</evidence>
<dbReference type="GO" id="GO:0016020">
    <property type="term" value="C:membrane"/>
    <property type="evidence" value="ECO:0007669"/>
    <property type="project" value="UniProtKB-SubCell"/>
</dbReference>
<evidence type="ECO:0000313" key="8">
    <source>
        <dbReference type="EMBL" id="NXA19277.1"/>
    </source>
</evidence>
<evidence type="ECO:0000256" key="1">
    <source>
        <dbReference type="ARBA" id="ARBA00004479"/>
    </source>
</evidence>
<dbReference type="Pfam" id="PF20266">
    <property type="entry name" value="Mab-21_C"/>
    <property type="match status" value="1"/>
</dbReference>
<name>A0A7K7TQU9_9CHAR</name>
<organism evidence="8 9">
    <name type="scientific">Ibidorhyncha struthersii</name>
    <dbReference type="NCBI Taxonomy" id="425643"/>
    <lineage>
        <taxon>Eukaryota</taxon>
        <taxon>Metazoa</taxon>
        <taxon>Chordata</taxon>
        <taxon>Craniata</taxon>
        <taxon>Vertebrata</taxon>
        <taxon>Euteleostomi</taxon>
        <taxon>Archelosauria</taxon>
        <taxon>Archosauria</taxon>
        <taxon>Dinosauria</taxon>
        <taxon>Saurischia</taxon>
        <taxon>Theropoda</taxon>
        <taxon>Coelurosauria</taxon>
        <taxon>Aves</taxon>
        <taxon>Neognathae</taxon>
        <taxon>Neoaves</taxon>
        <taxon>Charadriiformes</taxon>
        <taxon>Charadriidae</taxon>
        <taxon>Ibidorhyncha</taxon>
    </lineage>
</organism>
<protein>
    <submittedName>
        <fullName evidence="8">IPIL1 protein</fullName>
    </submittedName>
</protein>
<dbReference type="InterPro" id="IPR026250">
    <property type="entry name" value="ITPRIP-like"/>
</dbReference>
<keyword evidence="5" id="KW-1133">Transmembrane helix</keyword>
<dbReference type="Proteomes" id="UP000587655">
    <property type="component" value="Unassembled WGS sequence"/>
</dbReference>
<dbReference type="InterPro" id="IPR046906">
    <property type="entry name" value="Mab-21_HhH/H2TH-like"/>
</dbReference>
<dbReference type="EMBL" id="VZSZ01002073">
    <property type="protein sequence ID" value="NXA19277.1"/>
    <property type="molecule type" value="Genomic_DNA"/>
</dbReference>
<evidence type="ECO:0000313" key="9">
    <source>
        <dbReference type="Proteomes" id="UP000587655"/>
    </source>
</evidence>
<dbReference type="PRINTS" id="PR02107">
    <property type="entry name" value="INOS145TPRIP"/>
</dbReference>
<sequence length="338" mass="37905">RVVEELMGDLLTVLRECLATSFFPALQPAIAVGSAFEGWSPHGGDAVYCLVVPLQAPCGHTFHLEPGTAGEMPAKDSRVRVELVCTCTRENTLCFLHHPEEELRRNPAASLLGTLCTGAYLDVWKTAQWFQEMVRSAWEEMPQSRRYGMKVLPSSRSCKLQLTNASGRSLSVEMVFGVQQGDSDIFLSSQTTEAVFTPSTTWAVTCAVAEVKFFRHTARQAPRETFHLQCLQLFAGILAGTGFSAHILKTVAMHLLNTIPPSSWSRREFLVRLQDMLWYLHGCLEEKRLHHFFVGNENMPQDIILTPAFQTAEPLNLFEHLEQDPAAHAKAMREFDKL</sequence>
<proteinExistence type="inferred from homology"/>
<comment type="caution">
    <text evidence="8">The sequence shown here is derived from an EMBL/GenBank/DDBJ whole genome shotgun (WGS) entry which is preliminary data.</text>
</comment>
<dbReference type="Gene3D" id="1.10.1410.40">
    <property type="match status" value="1"/>
</dbReference>
<feature type="non-terminal residue" evidence="8">
    <location>
        <position position="1"/>
    </location>
</feature>
<evidence type="ECO:0000259" key="7">
    <source>
        <dbReference type="Pfam" id="PF20266"/>
    </source>
</evidence>
<dbReference type="SMART" id="SM01265">
    <property type="entry name" value="Mab-21"/>
    <property type="match status" value="1"/>
</dbReference>
<accession>A0A7K7TQU9</accession>
<dbReference type="InterPro" id="IPR024810">
    <property type="entry name" value="MAB21L/cGLR"/>
</dbReference>
<gene>
    <name evidence="8" type="primary">Itpripl1_0</name>
    <name evidence="8" type="ORF">IBISTR_R09372</name>
</gene>
<reference evidence="8 9" key="1">
    <citation type="submission" date="2019-09" db="EMBL/GenBank/DDBJ databases">
        <title>Bird 10,000 Genomes (B10K) Project - Family phase.</title>
        <authorList>
            <person name="Zhang G."/>
        </authorList>
    </citation>
    <scope>NUCLEOTIDE SEQUENCE [LARGE SCALE GENOMIC DNA]</scope>
    <source>
        <strain evidence="8">B10K-DU-030-25</strain>
    </source>
</reference>
<dbReference type="AlphaFoldDB" id="A0A7K7TQU9"/>
<feature type="domain" description="Mab-21-like HhH/H2TH-like" evidence="7">
    <location>
        <begin position="243"/>
        <end position="301"/>
    </location>
</feature>
<keyword evidence="4" id="KW-0732">Signal</keyword>
<evidence type="ECO:0000256" key="2">
    <source>
        <dbReference type="ARBA" id="ARBA00005554"/>
    </source>
</evidence>
<keyword evidence="6" id="KW-0472">Membrane</keyword>
<keyword evidence="9" id="KW-1185">Reference proteome</keyword>
<comment type="subcellular location">
    <subcellularLocation>
        <location evidence="1">Membrane</location>
        <topology evidence="1">Single-pass type I membrane protein</topology>
    </subcellularLocation>
</comment>
<dbReference type="PANTHER" id="PTHR10656">
    <property type="entry name" value="CELL FATE DETERMINING PROTEIN MAB21-RELATED"/>
    <property type="match status" value="1"/>
</dbReference>
<comment type="similarity">
    <text evidence="2">Belongs to the ITPRIP family.</text>
</comment>
<keyword evidence="3" id="KW-0812">Transmembrane</keyword>
<evidence type="ECO:0000256" key="4">
    <source>
        <dbReference type="ARBA" id="ARBA00022729"/>
    </source>
</evidence>
<dbReference type="PANTHER" id="PTHR10656:SF40">
    <property type="entry name" value="INOSITOL 1,4,5-TRISPHOSPHATE RECEPTOR-INTERACTING PROTEIN-LIKE 1"/>
    <property type="match status" value="1"/>
</dbReference>
<evidence type="ECO:0000256" key="6">
    <source>
        <dbReference type="ARBA" id="ARBA00023136"/>
    </source>
</evidence>
<feature type="non-terminal residue" evidence="8">
    <location>
        <position position="338"/>
    </location>
</feature>
<evidence type="ECO:0000256" key="3">
    <source>
        <dbReference type="ARBA" id="ARBA00022692"/>
    </source>
</evidence>